<dbReference type="Proteomes" id="UP000266841">
    <property type="component" value="Unassembled WGS sequence"/>
</dbReference>
<comment type="caution">
    <text evidence="2">The sequence shown here is derived from an EMBL/GenBank/DDBJ whole genome shotgun (WGS) entry which is preliminary data.</text>
</comment>
<dbReference type="AlphaFoldDB" id="K0TDC9"/>
<reference evidence="2 3" key="1">
    <citation type="journal article" date="2012" name="Genome Biol.">
        <title>Genome and low-iron response of an oceanic diatom adapted to chronic iron limitation.</title>
        <authorList>
            <person name="Lommer M."/>
            <person name="Specht M."/>
            <person name="Roy A.S."/>
            <person name="Kraemer L."/>
            <person name="Andreson R."/>
            <person name="Gutowska M.A."/>
            <person name="Wolf J."/>
            <person name="Bergner S.V."/>
            <person name="Schilhabel M.B."/>
            <person name="Klostermeier U.C."/>
            <person name="Beiko R.G."/>
            <person name="Rosenstiel P."/>
            <person name="Hippler M."/>
            <person name="Laroche J."/>
        </authorList>
    </citation>
    <scope>NUCLEOTIDE SEQUENCE [LARGE SCALE GENOMIC DNA]</scope>
    <source>
        <strain evidence="2 3">CCMP1005</strain>
    </source>
</reference>
<feature type="compositionally biased region" description="Basic and acidic residues" evidence="1">
    <location>
        <begin position="107"/>
        <end position="120"/>
    </location>
</feature>
<accession>K0TDC9</accession>
<gene>
    <name evidence="2" type="ORF">THAOC_10278</name>
</gene>
<evidence type="ECO:0000256" key="1">
    <source>
        <dbReference type="SAM" id="MobiDB-lite"/>
    </source>
</evidence>
<proteinExistence type="predicted"/>
<name>K0TDC9_THAOC</name>
<protein>
    <submittedName>
        <fullName evidence="2">Uncharacterized protein</fullName>
    </submittedName>
</protein>
<keyword evidence="3" id="KW-1185">Reference proteome</keyword>
<feature type="compositionally biased region" description="Basic and acidic residues" evidence="1">
    <location>
        <begin position="68"/>
        <end position="81"/>
    </location>
</feature>
<evidence type="ECO:0000313" key="3">
    <source>
        <dbReference type="Proteomes" id="UP000266841"/>
    </source>
</evidence>
<organism evidence="2 3">
    <name type="scientific">Thalassiosira oceanica</name>
    <name type="common">Marine diatom</name>
    <dbReference type="NCBI Taxonomy" id="159749"/>
    <lineage>
        <taxon>Eukaryota</taxon>
        <taxon>Sar</taxon>
        <taxon>Stramenopiles</taxon>
        <taxon>Ochrophyta</taxon>
        <taxon>Bacillariophyta</taxon>
        <taxon>Coscinodiscophyceae</taxon>
        <taxon>Thalassiosirophycidae</taxon>
        <taxon>Thalassiosirales</taxon>
        <taxon>Thalassiosiraceae</taxon>
        <taxon>Thalassiosira</taxon>
    </lineage>
</organism>
<sequence length="126" mass="14142">MRRKIPESDLSAAGSIRTGRRIVRETWRRLPDPRAGLAWRVEGALLAGATDRARRGCFRTPSKLELGRNEDFSTKDGHPAEGDANATINSSEWRHLLGSSLCPRRCDLRGRDPRRQDGRSKVSSTF</sequence>
<dbReference type="EMBL" id="AGNL01011209">
    <property type="protein sequence ID" value="EJK68532.1"/>
    <property type="molecule type" value="Genomic_DNA"/>
</dbReference>
<feature type="region of interest" description="Disordered" evidence="1">
    <location>
        <begin position="68"/>
        <end position="89"/>
    </location>
</feature>
<feature type="region of interest" description="Disordered" evidence="1">
    <location>
        <begin position="107"/>
        <end position="126"/>
    </location>
</feature>
<evidence type="ECO:0000313" key="2">
    <source>
        <dbReference type="EMBL" id="EJK68532.1"/>
    </source>
</evidence>